<feature type="region of interest" description="Disordered" evidence="6">
    <location>
        <begin position="663"/>
        <end position="724"/>
    </location>
</feature>
<evidence type="ECO:0000256" key="4">
    <source>
        <dbReference type="ARBA" id="ARBA00023125"/>
    </source>
</evidence>
<comment type="subcellular location">
    <subcellularLocation>
        <location evidence="1">Nucleus</location>
    </subcellularLocation>
</comment>
<dbReference type="GO" id="GO:0005664">
    <property type="term" value="C:nuclear origin of replication recognition complex"/>
    <property type="evidence" value="ECO:0007669"/>
    <property type="project" value="InterPro"/>
</dbReference>
<organism evidence="9 10">
    <name type="scientific">Collybiopsis luxurians FD-317 M1</name>
    <dbReference type="NCBI Taxonomy" id="944289"/>
    <lineage>
        <taxon>Eukaryota</taxon>
        <taxon>Fungi</taxon>
        <taxon>Dikarya</taxon>
        <taxon>Basidiomycota</taxon>
        <taxon>Agaricomycotina</taxon>
        <taxon>Agaricomycetes</taxon>
        <taxon>Agaricomycetidae</taxon>
        <taxon>Agaricales</taxon>
        <taxon>Marasmiineae</taxon>
        <taxon>Omphalotaceae</taxon>
        <taxon>Collybiopsis</taxon>
        <taxon>Collybiopsis luxurians</taxon>
    </lineage>
</organism>
<feature type="domain" description="Origin recognition complex subunit 3 N-terminal" evidence="7">
    <location>
        <begin position="42"/>
        <end position="321"/>
    </location>
</feature>
<dbReference type="GO" id="GO:0003688">
    <property type="term" value="F:DNA replication origin binding"/>
    <property type="evidence" value="ECO:0007669"/>
    <property type="project" value="TreeGrafter"/>
</dbReference>
<evidence type="ECO:0000256" key="5">
    <source>
        <dbReference type="ARBA" id="ARBA00023242"/>
    </source>
</evidence>
<dbReference type="GO" id="GO:0005656">
    <property type="term" value="C:nuclear pre-replicative complex"/>
    <property type="evidence" value="ECO:0007669"/>
    <property type="project" value="TreeGrafter"/>
</dbReference>
<dbReference type="EMBL" id="KN834765">
    <property type="protein sequence ID" value="KIK63119.1"/>
    <property type="molecule type" value="Genomic_DNA"/>
</dbReference>
<keyword evidence="4" id="KW-0238">DNA-binding</keyword>
<evidence type="ECO:0008006" key="11">
    <source>
        <dbReference type="Google" id="ProtNLM"/>
    </source>
</evidence>
<reference evidence="9 10" key="1">
    <citation type="submission" date="2014-04" db="EMBL/GenBank/DDBJ databases">
        <title>Evolutionary Origins and Diversification of the Mycorrhizal Mutualists.</title>
        <authorList>
            <consortium name="DOE Joint Genome Institute"/>
            <consortium name="Mycorrhizal Genomics Consortium"/>
            <person name="Kohler A."/>
            <person name="Kuo A."/>
            <person name="Nagy L.G."/>
            <person name="Floudas D."/>
            <person name="Copeland A."/>
            <person name="Barry K.W."/>
            <person name="Cichocki N."/>
            <person name="Veneault-Fourrey C."/>
            <person name="LaButti K."/>
            <person name="Lindquist E.A."/>
            <person name="Lipzen A."/>
            <person name="Lundell T."/>
            <person name="Morin E."/>
            <person name="Murat C."/>
            <person name="Riley R."/>
            <person name="Ohm R."/>
            <person name="Sun H."/>
            <person name="Tunlid A."/>
            <person name="Henrissat B."/>
            <person name="Grigoriev I.V."/>
            <person name="Hibbett D.S."/>
            <person name="Martin F."/>
        </authorList>
    </citation>
    <scope>NUCLEOTIDE SEQUENCE [LARGE SCALE GENOMIC DNA]</scope>
    <source>
        <strain evidence="9 10">FD-317 M1</strain>
    </source>
</reference>
<evidence type="ECO:0000313" key="9">
    <source>
        <dbReference type="EMBL" id="KIK63119.1"/>
    </source>
</evidence>
<evidence type="ECO:0000259" key="7">
    <source>
        <dbReference type="Pfam" id="PF07034"/>
    </source>
</evidence>
<evidence type="ECO:0000256" key="6">
    <source>
        <dbReference type="SAM" id="MobiDB-lite"/>
    </source>
</evidence>
<name>A0A0D0CJV5_9AGAR</name>
<dbReference type="HOGENOM" id="CLU_010669_1_0_1"/>
<dbReference type="GO" id="GO:0031261">
    <property type="term" value="C:DNA replication preinitiation complex"/>
    <property type="evidence" value="ECO:0007669"/>
    <property type="project" value="TreeGrafter"/>
</dbReference>
<dbReference type="CDD" id="cd20704">
    <property type="entry name" value="Orc3"/>
    <property type="match status" value="2"/>
</dbReference>
<dbReference type="PANTHER" id="PTHR12748:SF0">
    <property type="entry name" value="ORIGIN RECOGNITION COMPLEX SUBUNIT 3"/>
    <property type="match status" value="1"/>
</dbReference>
<dbReference type="InterPro" id="IPR045667">
    <property type="entry name" value="ORC3_N"/>
</dbReference>
<accession>A0A0D0CJV5</accession>
<protein>
    <recommendedName>
        <fullName evidence="11">Origin recognition complex subunit 3</fullName>
    </recommendedName>
</protein>
<proteinExistence type="inferred from homology"/>
<keyword evidence="5" id="KW-0539">Nucleus</keyword>
<feature type="domain" description="Origin recognition complex subunit 3 winged helix C-terminal" evidence="8">
    <location>
        <begin position="597"/>
        <end position="767"/>
    </location>
</feature>
<keyword evidence="10" id="KW-1185">Reference proteome</keyword>
<dbReference type="Proteomes" id="UP000053593">
    <property type="component" value="Unassembled WGS sequence"/>
</dbReference>
<evidence type="ECO:0000259" key="8">
    <source>
        <dbReference type="Pfam" id="PF18137"/>
    </source>
</evidence>
<dbReference type="GO" id="GO:0006270">
    <property type="term" value="P:DNA replication initiation"/>
    <property type="evidence" value="ECO:0007669"/>
    <property type="project" value="TreeGrafter"/>
</dbReference>
<dbReference type="AlphaFoldDB" id="A0A0D0CJV5"/>
<gene>
    <name evidence="9" type="ORF">GYMLUDRAFT_242182</name>
</gene>
<evidence type="ECO:0000256" key="2">
    <source>
        <dbReference type="ARBA" id="ARBA00010977"/>
    </source>
</evidence>
<dbReference type="InterPro" id="IPR040855">
    <property type="entry name" value="ORC_WH_C"/>
</dbReference>
<dbReference type="InterPro" id="IPR020795">
    <property type="entry name" value="ORC3"/>
</dbReference>
<keyword evidence="3" id="KW-0235">DNA replication</keyword>
<dbReference type="OrthoDB" id="10265211at2759"/>
<sequence length="771" mass="86252">MTSTVNLDDANEAVFYIPFDGTADEEQDVEPEGLEYDILDGPRIRWDAYRAAWTNCLNRVQTLVHALYKPVVAEIVELIDTAYDSDEMLPALPHPELPAIAVTNPSSDAFFLSSVISQLSDSEEANRAVTHLYPADCSNLTTAMKSIIWGFISTSGTTKSSARSLASYDMAVLEAWYIAQENKPEKLILLLHDFEQIDPSILQDVIHICSLHIPAVPLVLLFSLSSPQSPLSYFHIAYSRATIKLLRIHSVIAPGGSQIFEDIVMKTLVDLWHDSDVVLGPAALEYLAEQATRFNPSVDAILNILQLAHLKHFLSNPLTALALLTPSIDTLKNSVSSAFTGALVARLDHEEFMRDEDSSPTSHYENLSDVVDAIDRARTEFQIHARQMRLGYLLLQLIHDFLLERGYKGLGSHWGTRSSSTATAGGAAAVAPLHTLPLLPTKSSSRPVYLYLQNFINLLQKDPQSQALKDKDIRYMQMLLRKLKPVETRAFLEMLVEYLEGLPEDVSKSLNLGRVVSKLERMRRQADEAYEGGDSNEDETHVEDAANMKGVSENLADWMSSYLEKLTEPLENASLWDVWYTGMTPFPSETFNPSVQSSILAGLLNPRAFAAADVIDSDESDDSLWRLPDTSILLHRYLESGKMINVYDWFESFHMVLGTQRKEEESRKRLKAKPRGRAKDGSPQKRGRNTAKSKSPVKSNGKGKAKQSVADKEQGTDGEEEGNGLVDEDQWKLIVQARFIRALHELDLMGFLKHTRRKPDHILRTVFEVSG</sequence>
<evidence type="ECO:0000256" key="3">
    <source>
        <dbReference type="ARBA" id="ARBA00022705"/>
    </source>
</evidence>
<dbReference type="PANTHER" id="PTHR12748">
    <property type="entry name" value="ORIGIN RECOGNITION COMPLEX SUBUNIT 3"/>
    <property type="match status" value="1"/>
</dbReference>
<evidence type="ECO:0000313" key="10">
    <source>
        <dbReference type="Proteomes" id="UP000053593"/>
    </source>
</evidence>
<dbReference type="Pfam" id="PF07034">
    <property type="entry name" value="ORC3_N"/>
    <property type="match status" value="1"/>
</dbReference>
<comment type="similarity">
    <text evidence="2">Belongs to the ORC3 family.</text>
</comment>
<dbReference type="Pfam" id="PF18137">
    <property type="entry name" value="WHD_ORC"/>
    <property type="match status" value="1"/>
</dbReference>
<evidence type="ECO:0000256" key="1">
    <source>
        <dbReference type="ARBA" id="ARBA00004123"/>
    </source>
</evidence>